<evidence type="ECO:0000256" key="2">
    <source>
        <dbReference type="ARBA" id="ARBA00013266"/>
    </source>
</evidence>
<dbReference type="SUPFAM" id="SSF51161">
    <property type="entry name" value="Trimeric LpxA-like enzymes"/>
    <property type="match status" value="1"/>
</dbReference>
<keyword evidence="5" id="KW-0012">Acyltransferase</keyword>
<dbReference type="InterPro" id="IPR001451">
    <property type="entry name" value="Hexapep"/>
</dbReference>
<dbReference type="InterPro" id="IPR005881">
    <property type="entry name" value="Ser_O-AcTrfase"/>
</dbReference>
<dbReference type="Pfam" id="PF00132">
    <property type="entry name" value="Hexapep"/>
    <property type="match status" value="1"/>
</dbReference>
<dbReference type="GO" id="GO:0005737">
    <property type="term" value="C:cytoplasm"/>
    <property type="evidence" value="ECO:0007669"/>
    <property type="project" value="InterPro"/>
</dbReference>
<accession>A0A6J7JWX7</accession>
<evidence type="ECO:0000256" key="4">
    <source>
        <dbReference type="ARBA" id="ARBA00022679"/>
    </source>
</evidence>
<dbReference type="InterPro" id="IPR045304">
    <property type="entry name" value="LbH_SAT"/>
</dbReference>
<dbReference type="Gene3D" id="2.160.10.10">
    <property type="entry name" value="Hexapeptide repeat proteins"/>
    <property type="match status" value="1"/>
</dbReference>
<dbReference type="GO" id="GO:0009001">
    <property type="term" value="F:serine O-acetyltransferase activity"/>
    <property type="evidence" value="ECO:0007669"/>
    <property type="project" value="UniProtKB-EC"/>
</dbReference>
<sequence>MWAYAGRISTGIEIHPAAKIGRRLVIDHGMGIVIGETAVVGDDVLLYHGVTLGAKSATSGKRHPTVGNRVVIGAGAIVIGNVTLHDDSIVGAGSVVTKDVANGVTVIGNPARTI</sequence>
<gene>
    <name evidence="7" type="ORF">UFOPK3837_00260</name>
</gene>
<dbReference type="InterPro" id="IPR011004">
    <property type="entry name" value="Trimer_LpxA-like_sf"/>
</dbReference>
<name>A0A6J7JWX7_9ZZZZ</name>
<reference evidence="7" key="1">
    <citation type="submission" date="2020-05" db="EMBL/GenBank/DDBJ databases">
        <authorList>
            <person name="Chiriac C."/>
            <person name="Salcher M."/>
            <person name="Ghai R."/>
            <person name="Kavagutti S V."/>
        </authorList>
    </citation>
    <scope>NUCLEOTIDE SEQUENCE</scope>
</reference>
<comment type="catalytic activity">
    <reaction evidence="6">
        <text>L-serine + acetyl-CoA = O-acetyl-L-serine + CoA</text>
        <dbReference type="Rhea" id="RHEA:24560"/>
        <dbReference type="ChEBI" id="CHEBI:33384"/>
        <dbReference type="ChEBI" id="CHEBI:57287"/>
        <dbReference type="ChEBI" id="CHEBI:57288"/>
        <dbReference type="ChEBI" id="CHEBI:58340"/>
        <dbReference type="EC" id="2.3.1.30"/>
    </reaction>
</comment>
<keyword evidence="4" id="KW-0808">Transferase</keyword>
<proteinExistence type="inferred from homology"/>
<dbReference type="CDD" id="cd03354">
    <property type="entry name" value="LbH_SAT"/>
    <property type="match status" value="1"/>
</dbReference>
<dbReference type="PANTHER" id="PTHR42811">
    <property type="entry name" value="SERINE ACETYLTRANSFERASE"/>
    <property type="match status" value="1"/>
</dbReference>
<evidence type="ECO:0000313" key="7">
    <source>
        <dbReference type="EMBL" id="CAB4948308.1"/>
    </source>
</evidence>
<dbReference type="FunFam" id="2.160.10.10:FF:000007">
    <property type="entry name" value="Serine acetyltransferase"/>
    <property type="match status" value="1"/>
</dbReference>
<dbReference type="AlphaFoldDB" id="A0A6J7JWX7"/>
<dbReference type="PIRSF" id="PIRSF000441">
    <property type="entry name" value="CysE"/>
    <property type="match status" value="1"/>
</dbReference>
<dbReference type="EMBL" id="CAFBNO010000005">
    <property type="protein sequence ID" value="CAB4948308.1"/>
    <property type="molecule type" value="Genomic_DNA"/>
</dbReference>
<evidence type="ECO:0000256" key="3">
    <source>
        <dbReference type="ARBA" id="ARBA00022605"/>
    </source>
</evidence>
<evidence type="ECO:0000256" key="1">
    <source>
        <dbReference type="ARBA" id="ARBA00007274"/>
    </source>
</evidence>
<organism evidence="7">
    <name type="scientific">freshwater metagenome</name>
    <dbReference type="NCBI Taxonomy" id="449393"/>
    <lineage>
        <taxon>unclassified sequences</taxon>
        <taxon>metagenomes</taxon>
        <taxon>ecological metagenomes</taxon>
    </lineage>
</organism>
<evidence type="ECO:0000256" key="6">
    <source>
        <dbReference type="ARBA" id="ARBA00049486"/>
    </source>
</evidence>
<dbReference type="EC" id="2.3.1.30" evidence="2"/>
<evidence type="ECO:0000256" key="5">
    <source>
        <dbReference type="ARBA" id="ARBA00023315"/>
    </source>
</evidence>
<dbReference type="GO" id="GO:0006535">
    <property type="term" value="P:cysteine biosynthetic process from serine"/>
    <property type="evidence" value="ECO:0007669"/>
    <property type="project" value="InterPro"/>
</dbReference>
<protein>
    <recommendedName>
        <fullName evidence="2">serine O-acetyltransferase</fullName>
        <ecNumber evidence="2">2.3.1.30</ecNumber>
    </recommendedName>
</protein>
<comment type="similarity">
    <text evidence="1">Belongs to the transferase hexapeptide repeat family.</text>
</comment>
<keyword evidence="3" id="KW-0028">Amino-acid biosynthesis</keyword>